<dbReference type="HOGENOM" id="CLU_677571_0_0_10"/>
<evidence type="ECO:0000313" key="1">
    <source>
        <dbReference type="EMBL" id="ADR20538.1"/>
    </source>
</evidence>
<dbReference type="Proteomes" id="UP000008720">
    <property type="component" value="Chromosome"/>
</dbReference>
<protein>
    <submittedName>
        <fullName evidence="1">Uncharacterized protein</fullName>
    </submittedName>
</protein>
<evidence type="ECO:0000313" key="2">
    <source>
        <dbReference type="Proteomes" id="UP000008720"/>
    </source>
</evidence>
<dbReference type="OrthoDB" id="952442at2"/>
<organism evidence="1 2">
    <name type="scientific">Marivirga tractuosa (strain ATCC 23168 / DSM 4126 / NBRC 15989 / NCIMB 1408 / VKM B-1430 / H-43)</name>
    <name type="common">Microscilla tractuosa</name>
    <name type="synonym">Flexibacter tractuosus</name>
    <dbReference type="NCBI Taxonomy" id="643867"/>
    <lineage>
        <taxon>Bacteria</taxon>
        <taxon>Pseudomonadati</taxon>
        <taxon>Bacteroidota</taxon>
        <taxon>Cytophagia</taxon>
        <taxon>Cytophagales</taxon>
        <taxon>Marivirgaceae</taxon>
        <taxon>Marivirga</taxon>
    </lineage>
</organism>
<dbReference type="RefSeq" id="WP_013452689.1">
    <property type="nucleotide sequence ID" value="NC_014759.1"/>
</dbReference>
<dbReference type="EMBL" id="CP002349">
    <property type="protein sequence ID" value="ADR20538.1"/>
    <property type="molecule type" value="Genomic_DNA"/>
</dbReference>
<reference evidence="1 2" key="1">
    <citation type="journal article" date="2011" name="Stand. Genomic Sci.">
        <title>Complete genome sequence of Marivirga tractuosa type strain (H-43).</title>
        <authorList>
            <person name="Pagani I."/>
            <person name="Chertkov O."/>
            <person name="Lapidus A."/>
            <person name="Lucas S."/>
            <person name="Del Rio T.G."/>
            <person name="Tice H."/>
            <person name="Copeland A."/>
            <person name="Cheng J.F."/>
            <person name="Nolan M."/>
            <person name="Saunders E."/>
            <person name="Pitluck S."/>
            <person name="Held B."/>
            <person name="Goodwin L."/>
            <person name="Liolios K."/>
            <person name="Ovchinikova G."/>
            <person name="Ivanova N."/>
            <person name="Mavromatis K."/>
            <person name="Pati A."/>
            <person name="Chen A."/>
            <person name="Palaniappan K."/>
            <person name="Land M."/>
            <person name="Hauser L."/>
            <person name="Jeffries C.D."/>
            <person name="Detter J.C."/>
            <person name="Han C."/>
            <person name="Tapia R."/>
            <person name="Ngatchou-Djao O.D."/>
            <person name="Rohde M."/>
            <person name="Goker M."/>
            <person name="Spring S."/>
            <person name="Sikorski J."/>
            <person name="Woyke T."/>
            <person name="Bristow J."/>
            <person name="Eisen J.A."/>
            <person name="Markowitz V."/>
            <person name="Hugenholtz P."/>
            <person name="Klenk H.P."/>
            <person name="Kyrpides N.C."/>
        </authorList>
    </citation>
    <scope>NUCLEOTIDE SEQUENCE [LARGE SCALE GENOMIC DNA]</scope>
    <source>
        <strain evidence="2">ATCC 23168 / DSM 4126 / NBRC 15989 / NCIMB 1408 / VKM B-1430 / H-43</strain>
    </source>
</reference>
<proteinExistence type="predicted"/>
<dbReference type="KEGG" id="mtt:Ftrac_0534"/>
<sequence length="406" mass="47018">MKRIHYFLVAILIILCTNLQNSYSQVFNDGYIVNHDQDTIVGYVNPELPKDRITKEAEFIALDGKEKIVYSYEDIKAYGEFNGFAYISISDTAKTHFPGFYRLIYQGRISLLKLNDKIFLQKENGRLTHIEEIRKSNKHIGILTTLLDDCESLRLDNYHVKVHEKSLLKILNDYDNCFGSNSKTFKNNTDFKVNWGIMGMLNHNSLSIKHLDDGVEDILHGKHKINHTISPLVFIELADKNISRNFLWRIELEFTRDQIFSGNLISSKFNETTEAPKFNSIIEEFHYSLTTIKTAIGMNYYKPINLDYSLFMGASLINNLHLTSDASRYRFSHRELKMVADTTINLTKFAPGGNLSFGLQKKMGNLYGLFGYRIEYSASPWFEKEGFHEIINSKLIRNQVFFGIKF</sequence>
<gene>
    <name evidence="1" type="ordered locus">Ftrac_0534</name>
</gene>
<accession>E4TPY1</accession>
<dbReference type="AlphaFoldDB" id="E4TPY1"/>
<dbReference type="STRING" id="643867.Ftrac_0534"/>
<name>E4TPY1_MARTH</name>
<keyword evidence="2" id="KW-1185">Reference proteome</keyword>